<keyword evidence="3" id="KW-1185">Reference proteome</keyword>
<sequence>MYRYILFDSSQHMRFSSRLDRLGAQYVSLFDGHPEEPFRDIAPLLIDVTVDCDITQSVLDETTRIGLLKPCVSTLDSTKSLEELGEHLRKFHLFEMSGGKLMVMRWYDTRILPTLMSVLNPQQAATFTRGITAWKIYDRVGVVEEQQMPNSSGVQSLEPIPLTFDLAQEQALFDAAEPDLLIYELRRNIRAEIDRVPRDILHPFISSQLQRAREYGLTDRADQLQLMIFALSTSGNYVEFPGISDRLKAGFANSQELFQQWIEKLPQEAWAAGQPLWAISAKVAENSNGRNASDASHRL</sequence>
<dbReference type="Proteomes" id="UP000583127">
    <property type="component" value="Unassembled WGS sequence"/>
</dbReference>
<dbReference type="AlphaFoldDB" id="A0A7X9X790"/>
<dbReference type="RefSeq" id="WP_169498984.1">
    <property type="nucleotide sequence ID" value="NZ_JABBFZ010000010.1"/>
</dbReference>
<gene>
    <name evidence="2" type="ORF">HHL14_18065</name>
</gene>
<proteinExistence type="predicted"/>
<dbReference type="EMBL" id="JABBFZ010000010">
    <property type="protein sequence ID" value="NML32735.1"/>
    <property type="molecule type" value="Genomic_DNA"/>
</dbReference>
<evidence type="ECO:0000313" key="2">
    <source>
        <dbReference type="EMBL" id="NML32735.1"/>
    </source>
</evidence>
<evidence type="ECO:0000313" key="3">
    <source>
        <dbReference type="Proteomes" id="UP000583127"/>
    </source>
</evidence>
<feature type="domain" description="DUF4123" evidence="1">
    <location>
        <begin position="4"/>
        <end position="124"/>
    </location>
</feature>
<dbReference type="InterPro" id="IPR025391">
    <property type="entry name" value="DUF4123"/>
</dbReference>
<comment type="caution">
    <text evidence="2">The sequence shown here is derived from an EMBL/GenBank/DDBJ whole genome shotgun (WGS) entry which is preliminary data.</text>
</comment>
<reference evidence="2 3" key="1">
    <citation type="submission" date="2020-04" db="EMBL/GenBank/DDBJ databases">
        <title>Paraburkholderia sp. G-4-1-8 isolated from soil.</title>
        <authorList>
            <person name="Dahal R.H."/>
        </authorList>
    </citation>
    <scope>NUCLEOTIDE SEQUENCE [LARGE SCALE GENOMIC DNA]</scope>
    <source>
        <strain evidence="2 3">G-4-1-8</strain>
    </source>
</reference>
<evidence type="ECO:0000259" key="1">
    <source>
        <dbReference type="Pfam" id="PF13503"/>
    </source>
</evidence>
<dbReference type="Pfam" id="PF13503">
    <property type="entry name" value="DUF4123"/>
    <property type="match status" value="1"/>
</dbReference>
<accession>A0A7X9X790</accession>
<organism evidence="2 3">
    <name type="scientific">Paraburkholderia antibiotica</name>
    <dbReference type="NCBI Taxonomy" id="2728839"/>
    <lineage>
        <taxon>Bacteria</taxon>
        <taxon>Pseudomonadati</taxon>
        <taxon>Pseudomonadota</taxon>
        <taxon>Betaproteobacteria</taxon>
        <taxon>Burkholderiales</taxon>
        <taxon>Burkholderiaceae</taxon>
        <taxon>Paraburkholderia</taxon>
    </lineage>
</organism>
<name>A0A7X9X790_9BURK</name>
<protein>
    <submittedName>
        <fullName evidence="2">DUF4123 domain-containing protein</fullName>
    </submittedName>
</protein>